<dbReference type="InterPro" id="IPR036052">
    <property type="entry name" value="TrpB-like_PALP_sf"/>
</dbReference>
<evidence type="ECO:0000313" key="5">
    <source>
        <dbReference type="EMBL" id="GAA0230235.1"/>
    </source>
</evidence>
<keyword evidence="2 3" id="KW-0663">Pyridoxal phosphate</keyword>
<organism evidence="5 6">
    <name type="scientific">Castellaniella daejeonensis</name>
    <dbReference type="NCBI Taxonomy" id="659013"/>
    <lineage>
        <taxon>Bacteria</taxon>
        <taxon>Pseudomonadati</taxon>
        <taxon>Pseudomonadota</taxon>
        <taxon>Betaproteobacteria</taxon>
        <taxon>Burkholderiales</taxon>
        <taxon>Alcaligenaceae</taxon>
        <taxon>Castellaniella</taxon>
    </lineage>
</organism>
<dbReference type="Proteomes" id="UP001501176">
    <property type="component" value="Unassembled WGS sequence"/>
</dbReference>
<dbReference type="HAMAP" id="MF_00868">
    <property type="entry name" value="Cds1"/>
    <property type="match status" value="1"/>
</dbReference>
<evidence type="ECO:0000313" key="6">
    <source>
        <dbReference type="Proteomes" id="UP001501176"/>
    </source>
</evidence>
<dbReference type="InterPro" id="IPR001926">
    <property type="entry name" value="TrpB-like_PALP"/>
</dbReference>
<sequence>MGQPIREFESHRFRHSYPGGSACYAGRESHDMDHCIKGRSVLTPEDRDWTRRAIRILEADGRRSADTHLVKPDFPGLRGIDIYFKDESTHPTGSLKHRLARSLFLYGICNGRIREDTLLVEASSGSTAVSEAYFARLLGLSFVAVMTRSTSRQKIEAIERFGGRCHFVDHAREVYGAAQAIADETDGYYLDQFTHAERATDWRGNNNIAESIFRQMSSEFHPVPEWVVMSAGTGGTSATIGRFIRYRNLDTRLCVVDVEGSAFYEAWQSGDMTATAAGSRIEGIGRPRVEPSFIPTVIDEMIRVPDEASIAAAHVLSDRLFRRVGGSTGTNFMGVLCMASLMRQQGRKGSLVTLICDSGDRYATSYYDEAWLRAQRLDIGGWRERIENFLDTGEGSLL</sequence>
<dbReference type="EC" id="4.4.1.1" evidence="3"/>
<name>A0ABN0TU58_9BURK</name>
<accession>A0ABN0TU58</accession>
<comment type="caution">
    <text evidence="5">The sequence shown here is derived from an EMBL/GenBank/DDBJ whole genome shotgun (WGS) entry which is preliminary data.</text>
</comment>
<dbReference type="Pfam" id="PF00291">
    <property type="entry name" value="PALP"/>
    <property type="match status" value="1"/>
</dbReference>
<dbReference type="Gene3D" id="3.40.50.1100">
    <property type="match status" value="2"/>
</dbReference>
<dbReference type="PANTHER" id="PTHR10314">
    <property type="entry name" value="CYSTATHIONINE BETA-SYNTHASE"/>
    <property type="match status" value="1"/>
</dbReference>
<gene>
    <name evidence="3" type="primary">cds1</name>
    <name evidence="5" type="ORF">GCM10009125_19020</name>
</gene>
<evidence type="ECO:0000256" key="1">
    <source>
        <dbReference type="ARBA" id="ARBA00001933"/>
    </source>
</evidence>
<dbReference type="InterPro" id="IPR047586">
    <property type="entry name" value="Cds1"/>
</dbReference>
<keyword evidence="3" id="KW-0963">Cytoplasm</keyword>
<keyword evidence="3" id="KW-0456">Lyase</keyword>
<dbReference type="SUPFAM" id="SSF53686">
    <property type="entry name" value="Tryptophan synthase beta subunit-like PLP-dependent enzymes"/>
    <property type="match status" value="1"/>
</dbReference>
<comment type="similarity">
    <text evidence="3">Belongs to the cysteine synthase/cystathionine beta-synthase family. Cds1 subfamily.</text>
</comment>
<comment type="cofactor">
    <cofactor evidence="1 3">
        <name>pyridoxal 5'-phosphate</name>
        <dbReference type="ChEBI" id="CHEBI:597326"/>
    </cofactor>
</comment>
<proteinExistence type="inferred from homology"/>
<comment type="catalytic activity">
    <reaction evidence="3">
        <text>L-cysteine + H2O = hydrogen sulfide + pyruvate + NH4(+) + H(+)</text>
        <dbReference type="Rhea" id="RHEA:24931"/>
        <dbReference type="ChEBI" id="CHEBI:15361"/>
        <dbReference type="ChEBI" id="CHEBI:15377"/>
        <dbReference type="ChEBI" id="CHEBI:15378"/>
        <dbReference type="ChEBI" id="CHEBI:28938"/>
        <dbReference type="ChEBI" id="CHEBI:29919"/>
        <dbReference type="ChEBI" id="CHEBI:35235"/>
        <dbReference type="EC" id="4.4.1.1"/>
    </reaction>
</comment>
<dbReference type="InterPro" id="IPR050214">
    <property type="entry name" value="Cys_Synth/Cystath_Beta-Synth"/>
</dbReference>
<evidence type="ECO:0000256" key="2">
    <source>
        <dbReference type="ARBA" id="ARBA00022898"/>
    </source>
</evidence>
<keyword evidence="6" id="KW-1185">Reference proteome</keyword>
<feature type="modified residue" description="N6-(pyridoxal phosphate)lysine" evidence="3">
    <location>
        <position position="96"/>
    </location>
</feature>
<evidence type="ECO:0000259" key="4">
    <source>
        <dbReference type="Pfam" id="PF00291"/>
    </source>
</evidence>
<evidence type="ECO:0000256" key="3">
    <source>
        <dbReference type="HAMAP-Rule" id="MF_00868"/>
    </source>
</evidence>
<reference evidence="5 6" key="1">
    <citation type="journal article" date="2019" name="Int. J. Syst. Evol. Microbiol.">
        <title>The Global Catalogue of Microorganisms (GCM) 10K type strain sequencing project: providing services to taxonomists for standard genome sequencing and annotation.</title>
        <authorList>
            <consortium name="The Broad Institute Genomics Platform"/>
            <consortium name="The Broad Institute Genome Sequencing Center for Infectious Disease"/>
            <person name="Wu L."/>
            <person name="Ma J."/>
        </authorList>
    </citation>
    <scope>NUCLEOTIDE SEQUENCE [LARGE SCALE GENOMIC DNA]</scope>
    <source>
        <strain evidence="5 6">JCM 16240</strain>
    </source>
</reference>
<feature type="domain" description="Tryptophan synthase beta chain-like PALP" evidence="4">
    <location>
        <begin position="75"/>
        <end position="357"/>
    </location>
</feature>
<comment type="function">
    <text evidence="3">A cysteine desulfhydrase that generates hydrogen sulfide, H(2)S. The H(2)S produced by this enzyme may modulate central metabolism.</text>
</comment>
<protein>
    <recommendedName>
        <fullName evidence="3">L-cysteine desulfhydrase Cds1</fullName>
        <ecNumber evidence="3">4.4.1.1</ecNumber>
    </recommendedName>
</protein>
<dbReference type="EMBL" id="BAAAFN010000014">
    <property type="protein sequence ID" value="GAA0230235.1"/>
    <property type="molecule type" value="Genomic_DNA"/>
</dbReference>